<keyword evidence="3 7" id="KW-0997">Cell inner membrane</keyword>
<name>A0A4R3VBD9_9BURK</name>
<dbReference type="Pfam" id="PF06808">
    <property type="entry name" value="DctM"/>
    <property type="match status" value="2"/>
</dbReference>
<feature type="transmembrane region" description="Helical" evidence="9">
    <location>
        <begin position="431"/>
        <end position="449"/>
    </location>
</feature>
<feature type="transmembrane region" description="Helical" evidence="9">
    <location>
        <begin position="455"/>
        <end position="471"/>
    </location>
</feature>
<feature type="transmembrane region" description="Helical" evidence="9">
    <location>
        <begin position="89"/>
        <end position="110"/>
    </location>
</feature>
<evidence type="ECO:0000256" key="3">
    <source>
        <dbReference type="ARBA" id="ARBA00022519"/>
    </source>
</evidence>
<evidence type="ECO:0000256" key="8">
    <source>
        <dbReference type="SAM" id="MobiDB-lite"/>
    </source>
</evidence>
<protein>
    <submittedName>
        <fullName evidence="11">Tripartite ATP-independent transporter DctM subunit</fullName>
    </submittedName>
</protein>
<feature type="transmembrane region" description="Helical" evidence="9">
    <location>
        <begin position="174"/>
        <end position="200"/>
    </location>
</feature>
<feature type="domain" description="TRAP C4-dicarboxylate transport system permease DctM subunit" evidence="10">
    <location>
        <begin position="40"/>
        <end position="273"/>
    </location>
</feature>
<evidence type="ECO:0000256" key="9">
    <source>
        <dbReference type="SAM" id="Phobius"/>
    </source>
</evidence>
<feature type="transmembrane region" description="Helical" evidence="9">
    <location>
        <begin position="212"/>
        <end position="234"/>
    </location>
</feature>
<evidence type="ECO:0000256" key="6">
    <source>
        <dbReference type="ARBA" id="ARBA00023136"/>
    </source>
</evidence>
<dbReference type="PANTHER" id="PTHR33362">
    <property type="entry name" value="SIALIC ACID TRAP TRANSPORTER PERMEASE PROTEIN SIAT-RELATED"/>
    <property type="match status" value="1"/>
</dbReference>
<dbReference type="GO" id="GO:0005886">
    <property type="term" value="C:plasma membrane"/>
    <property type="evidence" value="ECO:0007669"/>
    <property type="project" value="UniProtKB-SubCell"/>
</dbReference>
<accession>A0A4R3VBD9</accession>
<feature type="transmembrane region" description="Helical" evidence="9">
    <location>
        <begin position="130"/>
        <end position="162"/>
    </location>
</feature>
<feature type="transmembrane region" description="Helical" evidence="9">
    <location>
        <begin position="570"/>
        <end position="595"/>
    </location>
</feature>
<keyword evidence="5 9" id="KW-1133">Transmembrane helix</keyword>
<comment type="subcellular location">
    <subcellularLocation>
        <location evidence="1 7">Cell inner membrane</location>
        <topology evidence="1 7">Multi-pass membrane protein</topology>
    </subcellularLocation>
</comment>
<dbReference type="InterPro" id="IPR010656">
    <property type="entry name" value="DctM"/>
</dbReference>
<feature type="transmembrane region" description="Helical" evidence="9">
    <location>
        <begin position="288"/>
        <end position="307"/>
    </location>
</feature>
<feature type="transmembrane region" description="Helical" evidence="9">
    <location>
        <begin position="492"/>
        <end position="511"/>
    </location>
</feature>
<dbReference type="GO" id="GO:0022857">
    <property type="term" value="F:transmembrane transporter activity"/>
    <property type="evidence" value="ECO:0007669"/>
    <property type="project" value="UniProtKB-UniRule"/>
</dbReference>
<gene>
    <name evidence="11" type="ORF">EV686_103423</name>
</gene>
<evidence type="ECO:0000256" key="2">
    <source>
        <dbReference type="ARBA" id="ARBA00022475"/>
    </source>
</evidence>
<evidence type="ECO:0000256" key="5">
    <source>
        <dbReference type="ARBA" id="ARBA00022989"/>
    </source>
</evidence>
<keyword evidence="7" id="KW-0813">Transport</keyword>
<feature type="transmembrane region" description="Helical" evidence="9">
    <location>
        <begin position="615"/>
        <end position="636"/>
    </location>
</feature>
<feature type="transmembrane region" description="Helical" evidence="9">
    <location>
        <begin position="37"/>
        <end position="68"/>
    </location>
</feature>
<dbReference type="OrthoDB" id="9796052at2"/>
<dbReference type="AlphaFoldDB" id="A0A4R3VBD9"/>
<evidence type="ECO:0000313" key="11">
    <source>
        <dbReference type="EMBL" id="TCV00839.1"/>
    </source>
</evidence>
<dbReference type="RefSeq" id="WP_132475897.1">
    <property type="nucleotide sequence ID" value="NZ_JBHRVM010000001.1"/>
</dbReference>
<feature type="domain" description="TRAP C4-dicarboxylate transport system permease DctM subunit" evidence="10">
    <location>
        <begin position="425"/>
        <end position="632"/>
    </location>
</feature>
<keyword evidence="4 9" id="KW-0812">Transmembrane</keyword>
<feature type="transmembrane region" description="Helical" evidence="9">
    <location>
        <begin position="398"/>
        <end position="419"/>
    </location>
</feature>
<reference evidence="11 12" key="1">
    <citation type="submission" date="2019-03" db="EMBL/GenBank/DDBJ databases">
        <title>Genomic Encyclopedia of Type Strains, Phase IV (KMG-IV): sequencing the most valuable type-strain genomes for metagenomic binning, comparative biology and taxonomic classification.</title>
        <authorList>
            <person name="Goeker M."/>
        </authorList>
    </citation>
    <scope>NUCLEOTIDE SEQUENCE [LARGE SCALE GENOMIC DNA]</scope>
    <source>
        <strain evidence="11 12">DSM 100048</strain>
    </source>
</reference>
<evidence type="ECO:0000256" key="7">
    <source>
        <dbReference type="RuleBase" id="RU369079"/>
    </source>
</evidence>
<keyword evidence="2" id="KW-1003">Cell membrane</keyword>
<dbReference type="Proteomes" id="UP000294692">
    <property type="component" value="Unassembled WGS sequence"/>
</dbReference>
<proteinExistence type="predicted"/>
<feature type="transmembrane region" description="Helical" evidence="9">
    <location>
        <begin position="5"/>
        <end position="25"/>
    </location>
</feature>
<evidence type="ECO:0000256" key="4">
    <source>
        <dbReference type="ARBA" id="ARBA00022692"/>
    </source>
</evidence>
<dbReference type="PANTHER" id="PTHR33362:SF7">
    <property type="entry name" value="SLL1103 PROTEIN"/>
    <property type="match status" value="1"/>
</dbReference>
<comment type="caution">
    <text evidence="11">The sequence shown here is derived from an EMBL/GenBank/DDBJ whole genome shotgun (WGS) entry which is preliminary data.</text>
</comment>
<dbReference type="InterPro" id="IPR004681">
    <property type="entry name" value="TRAP_DctM"/>
</dbReference>
<keyword evidence="12" id="KW-1185">Reference proteome</keyword>
<comment type="function">
    <text evidence="7">Part of the tripartite ATP-independent periplasmic (TRAP) transport system.</text>
</comment>
<evidence type="ECO:0000256" key="1">
    <source>
        <dbReference type="ARBA" id="ARBA00004429"/>
    </source>
</evidence>
<evidence type="ECO:0000259" key="10">
    <source>
        <dbReference type="Pfam" id="PF06808"/>
    </source>
</evidence>
<dbReference type="EMBL" id="SMBX01000003">
    <property type="protein sequence ID" value="TCV00839.1"/>
    <property type="molecule type" value="Genomic_DNA"/>
</dbReference>
<keyword evidence="6 9" id="KW-0472">Membrane</keyword>
<organism evidence="11 12">
    <name type="scientific">Paracandidimonas soli</name>
    <dbReference type="NCBI Taxonomy" id="1917182"/>
    <lineage>
        <taxon>Bacteria</taxon>
        <taxon>Pseudomonadati</taxon>
        <taxon>Pseudomonadota</taxon>
        <taxon>Betaproteobacteria</taxon>
        <taxon>Burkholderiales</taxon>
        <taxon>Alcaligenaceae</taxon>
        <taxon>Paracandidimonas</taxon>
    </lineage>
</organism>
<feature type="region of interest" description="Disordered" evidence="8">
    <location>
        <begin position="353"/>
        <end position="375"/>
    </location>
</feature>
<evidence type="ECO:0000313" key="12">
    <source>
        <dbReference type="Proteomes" id="UP000294692"/>
    </source>
</evidence>
<sequence length="641" mass="69260">MRKEVWFGLTILIGIVLSIIIFMPAPADMTNGHLGLLMLALIVVTIMLGFPTAFTLMGMGVIFTLLAYRDMGTNLAIQQTLDLMVLRTYAVMTNDVLIAVPLFIFMGYLVERANLIQSLFQGMHLALARIPGSLAVATIATCAIFATATGIVGAVVTLMGLLAMPAMLRAGYSVQLTAGSITAGGCLGIMLPPSVLLILYGAVAGVSVVKLYAGAFFPGLMLAVLYMLYVIILAKLRPSVAPPLSEEDRRVPLPDYAQAIKETITNRAVPGLISAMKGRRNINVPMSVLFKNLLIALLPALLFFAIAGTSYHNQTRPIQEQAYDLQELGFDSFDSGSSFGGLEEPPVEFGLAEPPMESSGLAEPPGAEPLAQSSAETSEAQAVAEEAKAERRPASTTFWIFFAIGSLAMLAYYAMLTFARLEIFKMLLSSFFPLTILILAVLGSIVIGLCTPTEAAALGALGGMLLALAYRRLNYAMVRESVYLAAKTSAMVCWLFVGSSIFSAAFALLGGQEIINNWVLSMDLTPIEFMILAQIVIFLLGWPLEWTEIIIIFMPIFLPLLAHYQIDPLFFGLLVALNLQTAFLSPPVAMSAFYLKGVSPPHVTLNQIFLGMMPFMAIQVLAIVILYMFPGIGLWLPSVLY</sequence>